<dbReference type="InterPro" id="IPR025724">
    <property type="entry name" value="GAG-pre-integrase_dom"/>
</dbReference>
<organism evidence="4">
    <name type="scientific">Tanacetum cinerariifolium</name>
    <name type="common">Dalmatian daisy</name>
    <name type="synonym">Chrysanthemum cinerariifolium</name>
    <dbReference type="NCBI Taxonomy" id="118510"/>
    <lineage>
        <taxon>Eukaryota</taxon>
        <taxon>Viridiplantae</taxon>
        <taxon>Streptophyta</taxon>
        <taxon>Embryophyta</taxon>
        <taxon>Tracheophyta</taxon>
        <taxon>Spermatophyta</taxon>
        <taxon>Magnoliopsida</taxon>
        <taxon>eudicotyledons</taxon>
        <taxon>Gunneridae</taxon>
        <taxon>Pentapetalae</taxon>
        <taxon>asterids</taxon>
        <taxon>campanulids</taxon>
        <taxon>Asterales</taxon>
        <taxon>Asteraceae</taxon>
        <taxon>Asteroideae</taxon>
        <taxon>Anthemideae</taxon>
        <taxon>Anthemidinae</taxon>
        <taxon>Tanacetum</taxon>
    </lineage>
</organism>
<feature type="domain" description="Reverse transcriptase Ty1/copia-type" evidence="2">
    <location>
        <begin position="390"/>
        <end position="590"/>
    </location>
</feature>
<dbReference type="AlphaFoldDB" id="A0A699I446"/>
<proteinExistence type="predicted"/>
<dbReference type="Pfam" id="PF07727">
    <property type="entry name" value="RVT_2"/>
    <property type="match status" value="1"/>
</dbReference>
<feature type="compositionally biased region" description="Basic and acidic residues" evidence="1">
    <location>
        <begin position="347"/>
        <end position="364"/>
    </location>
</feature>
<evidence type="ECO:0000256" key="1">
    <source>
        <dbReference type="SAM" id="MobiDB-lite"/>
    </source>
</evidence>
<feature type="region of interest" description="Disordered" evidence="1">
    <location>
        <begin position="337"/>
        <end position="369"/>
    </location>
</feature>
<evidence type="ECO:0000259" key="2">
    <source>
        <dbReference type="Pfam" id="PF07727"/>
    </source>
</evidence>
<evidence type="ECO:0000313" key="4">
    <source>
        <dbReference type="EMBL" id="GEZ18540.1"/>
    </source>
</evidence>
<feature type="domain" description="GAG-pre-integrase" evidence="3">
    <location>
        <begin position="105"/>
        <end position="178"/>
    </location>
</feature>
<sequence>MKGNHQHYARKTHSHPNRQVVPITVLTRNLKGGKITGKGKIRTGKLDFDDVYFVKELKFNLFSVSQMCDKKNSVLFTNTKCIVLSSDFKLPDENHVLLRVPIENNVYTFDLKNIVNLEDLTCLFAKVRLDESNLWHRRLGHINFKTMNKLVKGNLVRGIPSKVFENNHTCVACKKGKQHRASCKSEPVSSVSLPLQRVLVTKPHNKTPYELLLGRTPSIGFMRPFGCPVTILNTLDPLGKFDRKADEGFLVGYSVRSGPTCLFDIDTLTQSMNYQPIVTGNQPNSSAGIQENLTAGTGGKEAESVQLYVLLPLWSTGSKDPLNTDAATTFEVKEPESAVHVSLSSSDKTKKQDDKTKREAKGKSPVELSTGVRDLNDEFEEFFVNNTNGGHTQKEGIDYEEVFAPVACIEAIRLFLAYASFMDFMVYQMDVKSVFLYGTIEEEVYVYQPSGFEDPDYLDKVYKVIKALYRLHQAPRAWYETLANYLLENGFQRGKIDQTLFIKKQKGDILLVQVYVDDIIFGSTIKELCKPFEKLMKDKFQMSLMGELTFFLGLQVKQKEDGIFNSQDKYVAKILRKFGLTDGKSASTPIDIEKPLLKDPDDEDVDVYTYRSMIGSLIYLTSSRPDIMFVVCACAHFQVTLKASHLHAVKRIFRYVKGKPHLGLWYPKASLFNLVAYSDSDYSRASLDRKSTTGWC</sequence>
<dbReference type="InterPro" id="IPR013103">
    <property type="entry name" value="RVT_2"/>
</dbReference>
<reference evidence="4" key="1">
    <citation type="journal article" date="2019" name="Sci. Rep.">
        <title>Draft genome of Tanacetum cinerariifolium, the natural source of mosquito coil.</title>
        <authorList>
            <person name="Yamashiro T."/>
            <person name="Shiraishi A."/>
            <person name="Satake H."/>
            <person name="Nakayama K."/>
        </authorList>
    </citation>
    <scope>NUCLEOTIDE SEQUENCE</scope>
</reference>
<dbReference type="InterPro" id="IPR043502">
    <property type="entry name" value="DNA/RNA_pol_sf"/>
</dbReference>
<dbReference type="PANTHER" id="PTHR11439:SF509">
    <property type="entry name" value="RNA-DIRECTED DNA POLYMERASE"/>
    <property type="match status" value="1"/>
</dbReference>
<comment type="caution">
    <text evidence="4">The sequence shown here is derived from an EMBL/GenBank/DDBJ whole genome shotgun (WGS) entry which is preliminary data.</text>
</comment>
<evidence type="ECO:0000259" key="3">
    <source>
        <dbReference type="Pfam" id="PF13976"/>
    </source>
</evidence>
<dbReference type="EMBL" id="BKCJ010249990">
    <property type="protein sequence ID" value="GEZ18540.1"/>
    <property type="molecule type" value="Genomic_DNA"/>
</dbReference>
<dbReference type="SUPFAM" id="SSF56672">
    <property type="entry name" value="DNA/RNA polymerases"/>
    <property type="match status" value="1"/>
</dbReference>
<protein>
    <submittedName>
        <fullName evidence="4">Retrovirus-related Pol polyprotein from transposon TNT 1-94</fullName>
    </submittedName>
</protein>
<dbReference type="Pfam" id="PF13976">
    <property type="entry name" value="gag_pre-integrs"/>
    <property type="match status" value="1"/>
</dbReference>
<gene>
    <name evidence="4" type="ORF">Tci_490513</name>
</gene>
<name>A0A699I446_TANCI</name>
<dbReference type="PANTHER" id="PTHR11439">
    <property type="entry name" value="GAG-POL-RELATED RETROTRANSPOSON"/>
    <property type="match status" value="1"/>
</dbReference>
<accession>A0A699I446</accession>